<feature type="region of interest" description="Disordered" evidence="1">
    <location>
        <begin position="54"/>
        <end position="74"/>
    </location>
</feature>
<accession>A0A0G4GAT5</accession>
<reference evidence="2" key="1">
    <citation type="submission" date="2014-11" db="EMBL/GenBank/DDBJ databases">
        <authorList>
            <person name="Otto D Thomas"/>
            <person name="Naeem Raeece"/>
        </authorList>
    </citation>
    <scope>NUCLEOTIDE SEQUENCE</scope>
</reference>
<organism evidence="2">
    <name type="scientific">Chromera velia CCMP2878</name>
    <dbReference type="NCBI Taxonomy" id="1169474"/>
    <lineage>
        <taxon>Eukaryota</taxon>
        <taxon>Sar</taxon>
        <taxon>Alveolata</taxon>
        <taxon>Colpodellida</taxon>
        <taxon>Chromeraceae</taxon>
        <taxon>Chromera</taxon>
    </lineage>
</organism>
<dbReference type="EMBL" id="CDMZ01001026">
    <property type="protein sequence ID" value="CEM25912.1"/>
    <property type="molecule type" value="Genomic_DNA"/>
</dbReference>
<evidence type="ECO:0000313" key="2">
    <source>
        <dbReference type="EMBL" id="CEM25912.1"/>
    </source>
</evidence>
<feature type="compositionally biased region" description="Polar residues" evidence="1">
    <location>
        <begin position="54"/>
        <end position="69"/>
    </location>
</feature>
<proteinExistence type="predicted"/>
<sequence length="239" mass="26754">MFSARLLRAALKETPTRTSGLPLPAPSHFPVQGLRLSPEPGSLLFHQGHLALGSSSTQQGRTQENSSTHVDGLPTALPLFSSGPLPSQLFSEQRDTLPVPSLHLILHHEKTNSSMSPPGCREDRHDLVLNFGLSSCNEDIVSTQSLPVPLFLGEGHTGVERTRSVEGVERSLTCPSKQREGVGTDCEENTVIEIAEPEEEDRPEMECRWRRMKAWKWRKTKRPTRKCVRSWANHWRRGN</sequence>
<dbReference type="VEuPathDB" id="CryptoDB:Cvel_4426"/>
<name>A0A0G4GAT5_9ALVE</name>
<protein>
    <submittedName>
        <fullName evidence="2">Uncharacterized protein</fullName>
    </submittedName>
</protein>
<evidence type="ECO:0000256" key="1">
    <source>
        <dbReference type="SAM" id="MobiDB-lite"/>
    </source>
</evidence>
<gene>
    <name evidence="2" type="ORF">Cvel_4426</name>
</gene>
<dbReference type="AlphaFoldDB" id="A0A0G4GAT5"/>